<accession>L5LHC3</accession>
<proteinExistence type="predicted"/>
<feature type="compositionally biased region" description="Polar residues" evidence="1">
    <location>
        <begin position="98"/>
        <end position="108"/>
    </location>
</feature>
<feature type="region of interest" description="Disordered" evidence="1">
    <location>
        <begin position="98"/>
        <end position="151"/>
    </location>
</feature>
<evidence type="ECO:0000313" key="2">
    <source>
        <dbReference type="EMBL" id="ELK25410.1"/>
    </source>
</evidence>
<feature type="compositionally biased region" description="Basic and acidic residues" evidence="1">
    <location>
        <begin position="113"/>
        <end position="123"/>
    </location>
</feature>
<dbReference type="Proteomes" id="UP000010556">
    <property type="component" value="Unassembled WGS sequence"/>
</dbReference>
<evidence type="ECO:0000313" key="3">
    <source>
        <dbReference type="Proteomes" id="UP000010556"/>
    </source>
</evidence>
<dbReference type="EMBL" id="KB112010">
    <property type="protein sequence ID" value="ELK25410.1"/>
    <property type="molecule type" value="Genomic_DNA"/>
</dbReference>
<reference evidence="3" key="1">
    <citation type="journal article" date="2013" name="Science">
        <title>Comparative analysis of bat genomes provides insight into the evolution of flight and immunity.</title>
        <authorList>
            <person name="Zhang G."/>
            <person name="Cowled C."/>
            <person name="Shi Z."/>
            <person name="Huang Z."/>
            <person name="Bishop-Lilly K.A."/>
            <person name="Fang X."/>
            <person name="Wynne J.W."/>
            <person name="Xiong Z."/>
            <person name="Baker M.L."/>
            <person name="Zhao W."/>
            <person name="Tachedjian M."/>
            <person name="Zhu Y."/>
            <person name="Zhou P."/>
            <person name="Jiang X."/>
            <person name="Ng J."/>
            <person name="Yang L."/>
            <person name="Wu L."/>
            <person name="Xiao J."/>
            <person name="Feng Y."/>
            <person name="Chen Y."/>
            <person name="Sun X."/>
            <person name="Zhang Y."/>
            <person name="Marsh G.A."/>
            <person name="Crameri G."/>
            <person name="Broder C.C."/>
            <person name="Frey K.G."/>
            <person name="Wang L.F."/>
            <person name="Wang J."/>
        </authorList>
    </citation>
    <scope>NUCLEOTIDE SEQUENCE [LARGE SCALE GENOMIC DNA]</scope>
</reference>
<organism evidence="2 3">
    <name type="scientific">Myotis davidii</name>
    <name type="common">David's myotis</name>
    <dbReference type="NCBI Taxonomy" id="225400"/>
    <lineage>
        <taxon>Eukaryota</taxon>
        <taxon>Metazoa</taxon>
        <taxon>Chordata</taxon>
        <taxon>Craniata</taxon>
        <taxon>Vertebrata</taxon>
        <taxon>Euteleostomi</taxon>
        <taxon>Mammalia</taxon>
        <taxon>Eutheria</taxon>
        <taxon>Laurasiatheria</taxon>
        <taxon>Chiroptera</taxon>
        <taxon>Yangochiroptera</taxon>
        <taxon>Vespertilionidae</taxon>
        <taxon>Myotis</taxon>
    </lineage>
</organism>
<name>L5LHC3_MYODS</name>
<evidence type="ECO:0000256" key="1">
    <source>
        <dbReference type="SAM" id="MobiDB-lite"/>
    </source>
</evidence>
<gene>
    <name evidence="2" type="ORF">MDA_GLEAN10005424</name>
</gene>
<dbReference type="AlphaFoldDB" id="L5LHC3"/>
<protein>
    <submittedName>
        <fullName evidence="2">Uncharacterized protein</fullName>
    </submittedName>
</protein>
<sequence>MRSPPGGVGHSGMVEQVSEGARPRWVIGHCHQGEPLVITENSHLARTRCWHRSRCSHPLPVLAALAPAASAEAATRTYCWHPALVLIAWHRQQVQEGLSQSARKSSGCRSRAVGREGTGDHGRKGWAGAQRMGRDPPLCPPQPRGPQFLSRPHALVSIQVKILRKMRASVERIKLRKSTEKAEAGGENQNQEPGMESKETASSTHLAPGDSLLGGPGESSANGTASAAATTPLAAPLFCTMAAESTSSSVPWGLGSCTVWSSELPQVFPATFQDLQEAPSHIFSHVHQGSVFFHHSFKSPQ</sequence>
<keyword evidence="3" id="KW-1185">Reference proteome</keyword>
<feature type="region of interest" description="Disordered" evidence="1">
    <location>
        <begin position="177"/>
        <end position="226"/>
    </location>
</feature>